<organism evidence="4 5">
    <name type="scientific">Tistlia consotensis USBA 355</name>
    <dbReference type="NCBI Taxonomy" id="560819"/>
    <lineage>
        <taxon>Bacteria</taxon>
        <taxon>Pseudomonadati</taxon>
        <taxon>Pseudomonadota</taxon>
        <taxon>Alphaproteobacteria</taxon>
        <taxon>Rhodospirillales</taxon>
        <taxon>Rhodovibrionaceae</taxon>
        <taxon>Tistlia</taxon>
    </lineage>
</organism>
<dbReference type="InterPro" id="IPR036249">
    <property type="entry name" value="Thioredoxin-like_sf"/>
</dbReference>
<dbReference type="InterPro" id="IPR010987">
    <property type="entry name" value="Glutathione-S-Trfase_C-like"/>
</dbReference>
<dbReference type="Gene3D" id="1.20.1050.10">
    <property type="match status" value="1"/>
</dbReference>
<dbReference type="SFLD" id="SFLDS00019">
    <property type="entry name" value="Glutathione_Transferase_(cytos"/>
    <property type="match status" value="1"/>
</dbReference>
<dbReference type="GO" id="GO:0006559">
    <property type="term" value="P:L-phenylalanine catabolic process"/>
    <property type="evidence" value="ECO:0007669"/>
    <property type="project" value="TreeGrafter"/>
</dbReference>
<dbReference type="PANTHER" id="PTHR42673">
    <property type="entry name" value="MALEYLACETOACETATE ISOMERASE"/>
    <property type="match status" value="1"/>
</dbReference>
<feature type="domain" description="GST N-terminal" evidence="2">
    <location>
        <begin position="1"/>
        <end position="76"/>
    </location>
</feature>
<dbReference type="NCBIfam" id="TIGR01262">
    <property type="entry name" value="maiA"/>
    <property type="match status" value="1"/>
</dbReference>
<sequence>MRLYSLHQNSAGWRVRIALHLKGISFNYTPASELGEQRYREINPQGLLPALEIDGAVVGQSTAILELLEERYPEPPLLPDDDIERAEVRAFCQLIACDLHPMNSQRARAYLADPLGLSEREILAWYRHWVSLGLGGLEATLQRRSGRGLFCFGPEPSLADVYLVPQLYNCRRYDCDLTPYPALLAAEQACRDHEAFRAAAPEHLPDYEGQQEPWLVS</sequence>
<dbReference type="PANTHER" id="PTHR42673:SF4">
    <property type="entry name" value="MALEYLACETOACETATE ISOMERASE"/>
    <property type="match status" value="1"/>
</dbReference>
<evidence type="ECO:0000256" key="1">
    <source>
        <dbReference type="ARBA" id="ARBA00010007"/>
    </source>
</evidence>
<protein>
    <submittedName>
        <fullName evidence="4">Maleylacetoacetate isomerase/maleylpyruvate isomerase</fullName>
    </submittedName>
</protein>
<name>A0A1Y6BAU6_9PROT</name>
<gene>
    <name evidence="4" type="ORF">SAMN05428998_10313</name>
</gene>
<dbReference type="SFLD" id="SFLDG00358">
    <property type="entry name" value="Main_(cytGST)"/>
    <property type="match status" value="1"/>
</dbReference>
<dbReference type="CDD" id="cd03191">
    <property type="entry name" value="GST_C_Zeta"/>
    <property type="match status" value="1"/>
</dbReference>
<dbReference type="Proteomes" id="UP000192917">
    <property type="component" value="Unassembled WGS sequence"/>
</dbReference>
<dbReference type="SUPFAM" id="SSF47616">
    <property type="entry name" value="GST C-terminal domain-like"/>
    <property type="match status" value="1"/>
</dbReference>
<evidence type="ECO:0000259" key="3">
    <source>
        <dbReference type="PROSITE" id="PS50405"/>
    </source>
</evidence>
<evidence type="ECO:0000313" key="5">
    <source>
        <dbReference type="Proteomes" id="UP000192917"/>
    </source>
</evidence>
<dbReference type="EMBL" id="FWZX01000003">
    <property type="protein sequence ID" value="SMF01944.1"/>
    <property type="molecule type" value="Genomic_DNA"/>
</dbReference>
<evidence type="ECO:0000313" key="4">
    <source>
        <dbReference type="EMBL" id="SMF01944.1"/>
    </source>
</evidence>
<dbReference type="InterPro" id="IPR034330">
    <property type="entry name" value="GST_Zeta_C"/>
</dbReference>
<dbReference type="InterPro" id="IPR004045">
    <property type="entry name" value="Glutathione_S-Trfase_N"/>
</dbReference>
<dbReference type="SUPFAM" id="SSF52833">
    <property type="entry name" value="Thioredoxin-like"/>
    <property type="match status" value="1"/>
</dbReference>
<keyword evidence="4" id="KW-0670">Pyruvate</keyword>
<dbReference type="PROSITE" id="PS50404">
    <property type="entry name" value="GST_NTER"/>
    <property type="match status" value="1"/>
</dbReference>
<dbReference type="Pfam" id="PF13417">
    <property type="entry name" value="GST_N_3"/>
    <property type="match status" value="1"/>
</dbReference>
<dbReference type="STRING" id="560819.SAMN05428998_10313"/>
<dbReference type="GO" id="GO:0005737">
    <property type="term" value="C:cytoplasm"/>
    <property type="evidence" value="ECO:0007669"/>
    <property type="project" value="InterPro"/>
</dbReference>
<dbReference type="GO" id="GO:0004364">
    <property type="term" value="F:glutathione transferase activity"/>
    <property type="evidence" value="ECO:0007669"/>
    <property type="project" value="TreeGrafter"/>
</dbReference>
<dbReference type="AlphaFoldDB" id="A0A1Y6BAU6"/>
<comment type="similarity">
    <text evidence="1">Belongs to the GST superfamily. Zeta family.</text>
</comment>
<dbReference type="GO" id="GO:0006749">
    <property type="term" value="P:glutathione metabolic process"/>
    <property type="evidence" value="ECO:0007669"/>
    <property type="project" value="TreeGrafter"/>
</dbReference>
<evidence type="ECO:0000259" key="2">
    <source>
        <dbReference type="PROSITE" id="PS50404"/>
    </source>
</evidence>
<dbReference type="RefSeq" id="WP_085121470.1">
    <property type="nucleotide sequence ID" value="NZ_FWZX01000003.1"/>
</dbReference>
<dbReference type="InterPro" id="IPR005955">
    <property type="entry name" value="GST_Zeta"/>
</dbReference>
<feature type="domain" description="GST C-terminal" evidence="3">
    <location>
        <begin position="81"/>
        <end position="215"/>
    </location>
</feature>
<dbReference type="Gene3D" id="3.40.30.10">
    <property type="entry name" value="Glutaredoxin"/>
    <property type="match status" value="1"/>
</dbReference>
<dbReference type="InterPro" id="IPR036282">
    <property type="entry name" value="Glutathione-S-Trfase_C_sf"/>
</dbReference>
<keyword evidence="4" id="KW-0413">Isomerase</keyword>
<accession>A0A1Y6BAU6</accession>
<dbReference type="InterPro" id="IPR040079">
    <property type="entry name" value="Glutathione_S-Trfase"/>
</dbReference>
<proteinExistence type="inferred from homology"/>
<keyword evidence="5" id="KW-1185">Reference proteome</keyword>
<reference evidence="4 5" key="1">
    <citation type="submission" date="2017-04" db="EMBL/GenBank/DDBJ databases">
        <authorList>
            <person name="Afonso C.L."/>
            <person name="Miller P.J."/>
            <person name="Scott M.A."/>
            <person name="Spackman E."/>
            <person name="Goraichik I."/>
            <person name="Dimitrov K.M."/>
            <person name="Suarez D.L."/>
            <person name="Swayne D.E."/>
        </authorList>
    </citation>
    <scope>NUCLEOTIDE SEQUENCE [LARGE SCALE GENOMIC DNA]</scope>
    <source>
        <strain evidence="4 5">USBA 355</strain>
    </source>
</reference>
<dbReference type="GO" id="GO:0016034">
    <property type="term" value="F:maleylacetoacetate isomerase activity"/>
    <property type="evidence" value="ECO:0007669"/>
    <property type="project" value="TreeGrafter"/>
</dbReference>
<dbReference type="PROSITE" id="PS50405">
    <property type="entry name" value="GST_CTER"/>
    <property type="match status" value="1"/>
</dbReference>